<feature type="region of interest" description="Disordered" evidence="1">
    <location>
        <begin position="97"/>
        <end position="136"/>
    </location>
</feature>
<dbReference type="CDD" id="cd00104">
    <property type="entry name" value="KAZAL_FS"/>
    <property type="match status" value="1"/>
</dbReference>
<dbReference type="SUPFAM" id="SSF100895">
    <property type="entry name" value="Kazal-type serine protease inhibitors"/>
    <property type="match status" value="1"/>
</dbReference>
<proteinExistence type="predicted"/>
<evidence type="ECO:0000313" key="2">
    <source>
        <dbReference type="EMBL" id="WAR09152.1"/>
    </source>
</evidence>
<reference evidence="2" key="1">
    <citation type="submission" date="2022-11" db="EMBL/GenBank/DDBJ databases">
        <title>Centuries of genome instability and evolution in soft-shell clam transmissible cancer (bioRxiv).</title>
        <authorList>
            <person name="Hart S.F.M."/>
            <person name="Yonemitsu M.A."/>
            <person name="Giersch R.M."/>
            <person name="Beal B.F."/>
            <person name="Arriagada G."/>
            <person name="Davis B.W."/>
            <person name="Ostrander E.A."/>
            <person name="Goff S.P."/>
            <person name="Metzger M.J."/>
        </authorList>
    </citation>
    <scope>NUCLEOTIDE SEQUENCE</scope>
    <source>
        <strain evidence="2">MELC-2E11</strain>
        <tissue evidence="2">Siphon/mantle</tissue>
    </source>
</reference>
<feature type="region of interest" description="Disordered" evidence="1">
    <location>
        <begin position="517"/>
        <end position="566"/>
    </location>
</feature>
<organism evidence="2 3">
    <name type="scientific">Mya arenaria</name>
    <name type="common">Soft-shell clam</name>
    <dbReference type="NCBI Taxonomy" id="6604"/>
    <lineage>
        <taxon>Eukaryota</taxon>
        <taxon>Metazoa</taxon>
        <taxon>Spiralia</taxon>
        <taxon>Lophotrochozoa</taxon>
        <taxon>Mollusca</taxon>
        <taxon>Bivalvia</taxon>
        <taxon>Autobranchia</taxon>
        <taxon>Heteroconchia</taxon>
        <taxon>Euheterodonta</taxon>
        <taxon>Imparidentia</taxon>
        <taxon>Neoheterodontei</taxon>
        <taxon>Myida</taxon>
        <taxon>Myoidea</taxon>
        <taxon>Myidae</taxon>
        <taxon>Mya</taxon>
    </lineage>
</organism>
<feature type="compositionally biased region" description="Polar residues" evidence="1">
    <location>
        <begin position="101"/>
        <end position="111"/>
    </location>
</feature>
<evidence type="ECO:0008006" key="4">
    <source>
        <dbReference type="Google" id="ProtNLM"/>
    </source>
</evidence>
<dbReference type="InterPro" id="IPR036058">
    <property type="entry name" value="Kazal_dom_sf"/>
</dbReference>
<evidence type="ECO:0000313" key="3">
    <source>
        <dbReference type="Proteomes" id="UP001164746"/>
    </source>
</evidence>
<accession>A0ABY7EJR3</accession>
<feature type="region of interest" description="Disordered" evidence="1">
    <location>
        <begin position="302"/>
        <end position="321"/>
    </location>
</feature>
<dbReference type="EMBL" id="CP111017">
    <property type="protein sequence ID" value="WAR09152.1"/>
    <property type="molecule type" value="Genomic_DNA"/>
</dbReference>
<feature type="compositionally biased region" description="Low complexity" evidence="1">
    <location>
        <begin position="535"/>
        <end position="559"/>
    </location>
</feature>
<name>A0ABY7EJR3_MYAAR</name>
<protein>
    <recommendedName>
        <fullName evidence="4">Kazal-like domain-containing protein</fullName>
    </recommendedName>
</protein>
<feature type="compositionally biased region" description="Polar residues" evidence="1">
    <location>
        <begin position="1"/>
        <end position="28"/>
    </location>
</feature>
<dbReference type="Proteomes" id="UP001164746">
    <property type="component" value="Chromosome 6"/>
</dbReference>
<keyword evidence="3" id="KW-1185">Reference proteome</keyword>
<feature type="compositionally biased region" description="Basic and acidic residues" evidence="1">
    <location>
        <begin position="492"/>
        <end position="501"/>
    </location>
</feature>
<gene>
    <name evidence="2" type="ORF">MAR_019110</name>
</gene>
<feature type="region of interest" description="Disordered" evidence="1">
    <location>
        <begin position="1"/>
        <end position="79"/>
    </location>
</feature>
<feature type="compositionally biased region" description="Polar residues" evidence="1">
    <location>
        <begin position="66"/>
        <end position="78"/>
    </location>
</feature>
<feature type="region of interest" description="Disordered" evidence="1">
    <location>
        <begin position="208"/>
        <end position="229"/>
    </location>
</feature>
<evidence type="ECO:0000256" key="1">
    <source>
        <dbReference type="SAM" id="MobiDB-lite"/>
    </source>
</evidence>
<feature type="region of interest" description="Disordered" evidence="1">
    <location>
        <begin position="483"/>
        <end position="504"/>
    </location>
</feature>
<sequence>MPTNGTIDAYQPDTNNNNYNGPQDTTVKPSKRYGTIDAYKPDTNYNNYNGPRETPGKPSKPYGSFATYQPDTNNNNYNDPRVVIVKASQSYGTIDAKRPVTNKNDYNNPGNTKVKAPKPYGAVDAKKPYTNNNNNYNDPLDVTIKVAQSYGTIDNNRLDTNGNHNYNGPRDASQKTSKIYNIINANRLGKKSNNNYNDPNSYIKTYQKTRLRSGSRHENSERLPAVSSVSSHSNDYMKYIPGSLEKTLRKEAKPSPKCKLIPVCGTDSMTYLSECFLPSGVKKMCDGFCPCKRQNAYPETNGNKHGFVSRTKSGSRHPGQTDIKAYNSDTTKIITRTKYGSRHPIVTGAQSGASSISVDGPVSKRTHALASMLAKKIISPRQICEAKCSGVERNPVCSVAGKSYENECLRYCSGESTACAGSCPCMKASIPKLPMGRKASIPKPPQNIVKTKAAPKRNILKQTTTAPRPTTVAPKPVVKTKGIPATSTYTQSEKKGKESDVVSRTVGKAPVVIKHEPVVKAGSVATDVHVVSTTPSGDSGVNGGDSPDSPDGSDSGKSNDGPDRYA</sequence>